<evidence type="ECO:0000313" key="2">
    <source>
        <dbReference type="EMBL" id="MDT0417081.1"/>
    </source>
</evidence>
<accession>A0ABD5E6M8</accession>
<dbReference type="Proteomes" id="UP001183607">
    <property type="component" value="Unassembled WGS sequence"/>
</dbReference>
<evidence type="ECO:0000256" key="1">
    <source>
        <dbReference type="SAM" id="MobiDB-lite"/>
    </source>
</evidence>
<dbReference type="RefSeq" id="WP_043255752.1">
    <property type="nucleotide sequence ID" value="NZ_JAVRER010000023.1"/>
</dbReference>
<feature type="compositionally biased region" description="Basic and acidic residues" evidence="1">
    <location>
        <begin position="43"/>
        <end position="60"/>
    </location>
</feature>
<protein>
    <submittedName>
        <fullName evidence="2">Uncharacterized protein</fullName>
    </submittedName>
</protein>
<organism evidence="2 3">
    <name type="scientific">Streptomyces evansiae</name>
    <dbReference type="NCBI Taxonomy" id="3075535"/>
    <lineage>
        <taxon>Bacteria</taxon>
        <taxon>Bacillati</taxon>
        <taxon>Actinomycetota</taxon>
        <taxon>Actinomycetes</taxon>
        <taxon>Kitasatosporales</taxon>
        <taxon>Streptomycetaceae</taxon>
        <taxon>Streptomyces</taxon>
    </lineage>
</organism>
<feature type="region of interest" description="Disordered" evidence="1">
    <location>
        <begin position="29"/>
        <end position="60"/>
    </location>
</feature>
<name>A0ABD5E6M8_9ACTN</name>
<dbReference type="EMBL" id="JAVRER010000023">
    <property type="protein sequence ID" value="MDT0417081.1"/>
    <property type="molecule type" value="Genomic_DNA"/>
</dbReference>
<gene>
    <name evidence="2" type="ORF">RM574_16450</name>
</gene>
<sequence length="60" mass="5988">MPTTAPTTEAPRTPPAAVPSMRALLESCAAATAVSTPPAPAAREGEKDAGDEGRAEARKG</sequence>
<evidence type="ECO:0000313" key="3">
    <source>
        <dbReference type="Proteomes" id="UP001183607"/>
    </source>
</evidence>
<dbReference type="AlphaFoldDB" id="A0ABD5E6M8"/>
<reference evidence="3" key="1">
    <citation type="submission" date="2023-07" db="EMBL/GenBank/DDBJ databases">
        <title>30 novel species of actinomycetes from the DSMZ collection.</title>
        <authorList>
            <person name="Nouioui I."/>
        </authorList>
    </citation>
    <scope>NUCLEOTIDE SEQUENCE [LARGE SCALE GENOMIC DNA]</scope>
    <source>
        <strain evidence="3">DSM 41982</strain>
    </source>
</reference>
<comment type="caution">
    <text evidence="2">The sequence shown here is derived from an EMBL/GenBank/DDBJ whole genome shotgun (WGS) entry which is preliminary data.</text>
</comment>
<proteinExistence type="predicted"/>